<dbReference type="EMBL" id="JBHLVZ010000011">
    <property type="protein sequence ID" value="MFC0385699.1"/>
    <property type="molecule type" value="Genomic_DNA"/>
</dbReference>
<organism evidence="1 2">
    <name type="scientific">Muricoccus vinaceus</name>
    <dbReference type="NCBI Taxonomy" id="424704"/>
    <lineage>
        <taxon>Bacteria</taxon>
        <taxon>Pseudomonadati</taxon>
        <taxon>Pseudomonadota</taxon>
        <taxon>Alphaproteobacteria</taxon>
        <taxon>Acetobacterales</taxon>
        <taxon>Roseomonadaceae</taxon>
        <taxon>Muricoccus</taxon>
    </lineage>
</organism>
<dbReference type="Proteomes" id="UP001589789">
    <property type="component" value="Unassembled WGS sequence"/>
</dbReference>
<sequence>MAYILICQEADLNAAELLEQVRTRIDSDQKPRQAGFVPDLPRLPQRAVEEEAIQGNADPSWMTRCSVVHCRGVAALEGGFL</sequence>
<name>A0ABV6IQ14_9PROT</name>
<dbReference type="RefSeq" id="WP_377049847.1">
    <property type="nucleotide sequence ID" value="NZ_JBHLVZ010000011.1"/>
</dbReference>
<evidence type="ECO:0000313" key="2">
    <source>
        <dbReference type="Proteomes" id="UP001589789"/>
    </source>
</evidence>
<accession>A0ABV6IQ14</accession>
<keyword evidence="2" id="KW-1185">Reference proteome</keyword>
<protein>
    <submittedName>
        <fullName evidence="1">Uncharacterized protein</fullName>
    </submittedName>
</protein>
<evidence type="ECO:0000313" key="1">
    <source>
        <dbReference type="EMBL" id="MFC0385699.1"/>
    </source>
</evidence>
<proteinExistence type="predicted"/>
<comment type="caution">
    <text evidence="1">The sequence shown here is derived from an EMBL/GenBank/DDBJ whole genome shotgun (WGS) entry which is preliminary data.</text>
</comment>
<gene>
    <name evidence="1" type="ORF">ACFFIC_09030</name>
</gene>
<reference evidence="1 2" key="1">
    <citation type="submission" date="2024-09" db="EMBL/GenBank/DDBJ databases">
        <authorList>
            <person name="Sun Q."/>
            <person name="Mori K."/>
        </authorList>
    </citation>
    <scope>NUCLEOTIDE SEQUENCE [LARGE SCALE GENOMIC DNA]</scope>
    <source>
        <strain evidence="1 2">CCM 7468</strain>
    </source>
</reference>